<keyword evidence="3" id="KW-0539">Nucleus</keyword>
<gene>
    <name evidence="5" type="ORF">SMTD_LOCUS8464</name>
</gene>
<evidence type="ECO:0000256" key="1">
    <source>
        <dbReference type="ARBA" id="ARBA00004123"/>
    </source>
</evidence>
<dbReference type="SMART" id="SM01076">
    <property type="entry name" value="CG-1"/>
    <property type="match status" value="1"/>
</dbReference>
<sequence>MKSQSSEFSPDYLPISYNNIHKSSVSAINTTHHGDNNSSNSNNNVLAFNQCSSDIPQPLSNLVIPSVCIARKLIWCNQKEVAELLLGACVHPNWLSSVIQVRPRNGSIIFYRRELATVARKQDGYLWKKKPNRRTTKEVHMVLKVQGIENPSIVLFHYLNVPLLTHENKLCLPLPNLSENDRNELTYAQLVEQLVNMFNNFPKHIMKPGVDQILNFDLNFSNLIQILSDHIWNSSVNPNSPPSSSLSFLSDNSYRNITNIINNNNNENNDYYIPFIFSSTKPINRCCQNNETSNYDNNNNINSKNNDNNPDREVEASSTVNQLLFPDDNNNNSAESNNLLSNVVINWANDYPYSLSLTMNNFENFNTTKSIESNDSSDHQNINDVVNHNHQYVNTDGSTHSNDNITTTSTITANNGNNDYFHTNEEEVVIVEDPTRITPIEIGYSDELINFTDLIITSTSTPSPFISTYTDEDLELLSNELITDNNLLVNDFTAITTTTTAIRPTSKIINNDCNDCCCVTEQHQSNHKFFSKEHVSSELSSSNFNVHTITNNGRYAVQINHVNIDKEVIKNNRFNNPISEIDDNLNLETCKK</sequence>
<dbReference type="GO" id="GO:0003690">
    <property type="term" value="F:double-stranded DNA binding"/>
    <property type="evidence" value="ECO:0007669"/>
    <property type="project" value="TreeGrafter"/>
</dbReference>
<dbReference type="GO" id="GO:0006357">
    <property type="term" value="P:regulation of transcription by RNA polymerase II"/>
    <property type="evidence" value="ECO:0007669"/>
    <property type="project" value="TreeGrafter"/>
</dbReference>
<feature type="region of interest" description="Disordered" evidence="4">
    <location>
        <begin position="288"/>
        <end position="318"/>
    </location>
</feature>
<evidence type="ECO:0000313" key="6">
    <source>
        <dbReference type="Proteomes" id="UP000269396"/>
    </source>
</evidence>
<dbReference type="STRING" id="31246.A0A183P278"/>
<comment type="subcellular location">
    <subcellularLocation>
        <location evidence="1">Nucleus</location>
    </subcellularLocation>
</comment>
<keyword evidence="2" id="KW-0804">Transcription</keyword>
<dbReference type="Proteomes" id="UP000269396">
    <property type="component" value="Unassembled WGS sequence"/>
</dbReference>
<evidence type="ECO:0000256" key="2">
    <source>
        <dbReference type="ARBA" id="ARBA00023163"/>
    </source>
</evidence>
<dbReference type="EMBL" id="UZAL01028951">
    <property type="protein sequence ID" value="VDP44809.1"/>
    <property type="molecule type" value="Genomic_DNA"/>
</dbReference>
<evidence type="ECO:0000313" key="5">
    <source>
        <dbReference type="EMBL" id="VDP44809.1"/>
    </source>
</evidence>
<protein>
    <submittedName>
        <fullName evidence="5">Uncharacterized protein</fullName>
    </submittedName>
</protein>
<feature type="compositionally biased region" description="Low complexity" evidence="4">
    <location>
        <begin position="289"/>
        <end position="308"/>
    </location>
</feature>
<evidence type="ECO:0000256" key="3">
    <source>
        <dbReference type="ARBA" id="ARBA00023242"/>
    </source>
</evidence>
<dbReference type="InterPro" id="IPR005559">
    <property type="entry name" value="CG-1_dom"/>
</dbReference>
<name>A0A183P278_9TREM</name>
<evidence type="ECO:0000256" key="4">
    <source>
        <dbReference type="SAM" id="MobiDB-lite"/>
    </source>
</evidence>
<organism evidence="5 6">
    <name type="scientific">Schistosoma mattheei</name>
    <dbReference type="NCBI Taxonomy" id="31246"/>
    <lineage>
        <taxon>Eukaryota</taxon>
        <taxon>Metazoa</taxon>
        <taxon>Spiralia</taxon>
        <taxon>Lophotrochozoa</taxon>
        <taxon>Platyhelminthes</taxon>
        <taxon>Trematoda</taxon>
        <taxon>Digenea</taxon>
        <taxon>Strigeidida</taxon>
        <taxon>Schistosomatoidea</taxon>
        <taxon>Schistosomatidae</taxon>
        <taxon>Schistosoma</taxon>
    </lineage>
</organism>
<dbReference type="Pfam" id="PF03859">
    <property type="entry name" value="CG-1"/>
    <property type="match status" value="1"/>
</dbReference>
<keyword evidence="6" id="KW-1185">Reference proteome</keyword>
<dbReference type="GO" id="GO:0003712">
    <property type="term" value="F:transcription coregulator activity"/>
    <property type="evidence" value="ECO:0007669"/>
    <property type="project" value="TreeGrafter"/>
</dbReference>
<reference evidence="5 6" key="1">
    <citation type="submission" date="2018-11" db="EMBL/GenBank/DDBJ databases">
        <authorList>
            <consortium name="Pathogen Informatics"/>
        </authorList>
    </citation>
    <scope>NUCLEOTIDE SEQUENCE [LARGE SCALE GENOMIC DNA]</scope>
    <source>
        <strain>Denwood</strain>
        <strain evidence="6">Zambia</strain>
    </source>
</reference>
<proteinExistence type="predicted"/>
<dbReference type="PANTHER" id="PTHR23335:SF1">
    <property type="entry name" value="CALMODULIN-BINDING TRANSCRIPTION ACTIVATOR, ISOFORM F"/>
    <property type="match status" value="1"/>
</dbReference>
<accession>A0A183P278</accession>
<dbReference type="AlphaFoldDB" id="A0A183P278"/>
<dbReference type="PROSITE" id="PS51437">
    <property type="entry name" value="CG_1"/>
    <property type="match status" value="1"/>
</dbReference>
<dbReference type="GO" id="GO:0005634">
    <property type="term" value="C:nucleus"/>
    <property type="evidence" value="ECO:0007669"/>
    <property type="project" value="UniProtKB-SubCell"/>
</dbReference>
<dbReference type="PANTHER" id="PTHR23335">
    <property type="entry name" value="CALMODULIN-BINDING TRANSCRIPTION ACTIVATOR CAMTA"/>
    <property type="match status" value="1"/>
</dbReference>